<comment type="caution">
    <text evidence="1">The sequence shown here is derived from an EMBL/GenBank/DDBJ whole genome shotgun (WGS) entry which is preliminary data.</text>
</comment>
<proteinExistence type="predicted"/>
<organism evidence="1">
    <name type="scientific">marine sediment metagenome</name>
    <dbReference type="NCBI Taxonomy" id="412755"/>
    <lineage>
        <taxon>unclassified sequences</taxon>
        <taxon>metagenomes</taxon>
        <taxon>ecological metagenomes</taxon>
    </lineage>
</organism>
<name>A0A0F9XJW0_9ZZZZ</name>
<reference evidence="1" key="1">
    <citation type="journal article" date="2015" name="Nature">
        <title>Complex archaea that bridge the gap between prokaryotes and eukaryotes.</title>
        <authorList>
            <person name="Spang A."/>
            <person name="Saw J.H."/>
            <person name="Jorgensen S.L."/>
            <person name="Zaremba-Niedzwiedzka K."/>
            <person name="Martijn J."/>
            <person name="Lind A.E."/>
            <person name="van Eijk R."/>
            <person name="Schleper C."/>
            <person name="Guy L."/>
            <person name="Ettema T.J."/>
        </authorList>
    </citation>
    <scope>NUCLEOTIDE SEQUENCE</scope>
</reference>
<evidence type="ECO:0000313" key="1">
    <source>
        <dbReference type="EMBL" id="KKN99566.1"/>
    </source>
</evidence>
<protein>
    <submittedName>
        <fullName evidence="1">Uncharacterized protein</fullName>
    </submittedName>
</protein>
<gene>
    <name evidence="1" type="ORF">LCGC14_0136570</name>
</gene>
<dbReference type="EMBL" id="LAZR01000046">
    <property type="protein sequence ID" value="KKN99566.1"/>
    <property type="molecule type" value="Genomic_DNA"/>
</dbReference>
<sequence>MIANSIAPVPQDCIAQDLFPLNLLALSAADNLLENILRPTLTYLGVSCIAMEQLLLGTLLTTSRLPALQRNTQAIGPYAITPEQHTDIWDSHLALQPELASKVRGLASQHCFLLNPHAELGYNLAYATAIAWLIYERQHLSISIENDLPSLARIWERSYPHKGGRAQDFLRAWRSACNTKSPVSA</sequence>
<dbReference type="AlphaFoldDB" id="A0A0F9XJW0"/>
<accession>A0A0F9XJW0</accession>